<dbReference type="Proteomes" id="UP000254711">
    <property type="component" value="Unassembled WGS sequence"/>
</dbReference>
<gene>
    <name evidence="1" type="ORF">DVT68_13675</name>
</gene>
<keyword evidence="2" id="KW-1185">Reference proteome</keyword>
<evidence type="ECO:0000313" key="1">
    <source>
        <dbReference type="EMBL" id="RDI98127.1"/>
    </source>
</evidence>
<name>A0A370K6N9_9GAMM</name>
<evidence type="ECO:0000313" key="2">
    <source>
        <dbReference type="Proteomes" id="UP000254711"/>
    </source>
</evidence>
<sequence length="114" mass="12588">MKLQIEGQSLRVRIGESELAQLLAGQAVELRTRFALAFTIVCTLRLAPIGEAGFTGQPEAWLIELPDAAVREHASRLPTREGLTFALPTTESGEVLELLFDVDVRDSVRQRRSS</sequence>
<dbReference type="EMBL" id="QQSY01000003">
    <property type="protein sequence ID" value="RDI98127.1"/>
    <property type="molecule type" value="Genomic_DNA"/>
</dbReference>
<dbReference type="AlphaFoldDB" id="A0A370K6N9"/>
<reference evidence="1 2" key="1">
    <citation type="submission" date="2018-07" db="EMBL/GenBank/DDBJ databases">
        <title>Dyella solisilvae sp. nov., isolated from the pine and broad-leaved mixed forest soil.</title>
        <authorList>
            <person name="Gao Z."/>
            <person name="Qiu L."/>
        </authorList>
    </citation>
    <scope>NUCLEOTIDE SEQUENCE [LARGE SCALE GENOMIC DNA]</scope>
    <source>
        <strain evidence="1 2">DHG54</strain>
    </source>
</reference>
<dbReference type="RefSeq" id="WP_114825645.1">
    <property type="nucleotide sequence ID" value="NZ_QQSY01000003.1"/>
</dbReference>
<dbReference type="OrthoDB" id="6025662at2"/>
<organism evidence="1 2">
    <name type="scientific">Dyella solisilvae</name>
    <dbReference type="NCBI Taxonomy" id="1920168"/>
    <lineage>
        <taxon>Bacteria</taxon>
        <taxon>Pseudomonadati</taxon>
        <taxon>Pseudomonadota</taxon>
        <taxon>Gammaproteobacteria</taxon>
        <taxon>Lysobacterales</taxon>
        <taxon>Rhodanobacteraceae</taxon>
        <taxon>Dyella</taxon>
    </lineage>
</organism>
<comment type="caution">
    <text evidence="1">The sequence shown here is derived from an EMBL/GenBank/DDBJ whole genome shotgun (WGS) entry which is preliminary data.</text>
</comment>
<accession>A0A370K6N9</accession>
<proteinExistence type="predicted"/>
<protein>
    <submittedName>
        <fullName evidence="1">Uncharacterized protein</fullName>
    </submittedName>
</protein>